<name>A0A1J5T3K3_9ARCH</name>
<organism evidence="3 4">
    <name type="scientific">Marine Group III euryarchaeote CG-Epi6</name>
    <dbReference type="NCBI Taxonomy" id="1889000"/>
    <lineage>
        <taxon>Archaea</taxon>
        <taxon>Methanobacteriati</taxon>
        <taxon>Thermoplasmatota</taxon>
        <taxon>Thermoplasmata</taxon>
        <taxon>Candidatus Thermoprofundales</taxon>
    </lineage>
</organism>
<dbReference type="Proteomes" id="UP000183403">
    <property type="component" value="Unassembled WGS sequence"/>
</dbReference>
<dbReference type="Pfam" id="PF25231">
    <property type="entry name" value="DUF7847"/>
    <property type="match status" value="1"/>
</dbReference>
<gene>
    <name evidence="3" type="ORF">BEU03_00675</name>
</gene>
<accession>A0A1J5T3K3</accession>
<feature type="transmembrane region" description="Helical" evidence="1">
    <location>
        <begin position="196"/>
        <end position="219"/>
    </location>
</feature>
<dbReference type="EMBL" id="MIYV01000021">
    <property type="protein sequence ID" value="OIR10832.1"/>
    <property type="molecule type" value="Genomic_DNA"/>
</dbReference>
<feature type="domain" description="DUF7847" evidence="2">
    <location>
        <begin position="92"/>
        <end position="254"/>
    </location>
</feature>
<feature type="transmembrane region" description="Helical" evidence="1">
    <location>
        <begin position="85"/>
        <end position="111"/>
    </location>
</feature>
<evidence type="ECO:0000313" key="4">
    <source>
        <dbReference type="Proteomes" id="UP000183403"/>
    </source>
</evidence>
<keyword evidence="1" id="KW-0472">Membrane</keyword>
<dbReference type="InterPro" id="IPR057169">
    <property type="entry name" value="DUF7847"/>
</dbReference>
<feature type="transmembrane region" description="Helical" evidence="1">
    <location>
        <begin position="35"/>
        <end position="65"/>
    </location>
</feature>
<reference evidence="3 4" key="1">
    <citation type="submission" date="2016-08" db="EMBL/GenBank/DDBJ databases">
        <title>New Insights into Marine Group III Euryarchaeota, from dark to light.</title>
        <authorList>
            <person name="Haro-Moreno J.M."/>
            <person name="Rodriguez-Valera F."/>
            <person name="Lopez-Garcia P."/>
            <person name="Moreira D."/>
            <person name="Martin-Cuadrado A.B."/>
        </authorList>
    </citation>
    <scope>NUCLEOTIDE SEQUENCE [LARGE SCALE GENOMIC DNA]</scope>
    <source>
        <strain evidence="3">CG-Epi6</strain>
    </source>
</reference>
<sequence length="266" mass="29141">MEEKDTVIEMEKKSPEIFEPKDKGFFSLLGESFKFFLLHLPAIATIVVPVFLVVEILVPLLSNFIPDLADDLTGVAFLDDLLNEIIRGIIIALTGAIIGGIAWIATIRVIASSIRGDKIPPIQAMKDGTAMLPMFIATAILYYLLVAIGVMLLIVPGVILYIYFTFWQFSYVLRGKGAFSALSYSKDLVSGNFIRVSLNVVGIWIVMYVLNNVVIGLIASNVATLVGEDGSAPYLIVNAIFTALGKVFEGVRIIFLLSLFKDLEKS</sequence>
<keyword evidence="1" id="KW-1133">Transmembrane helix</keyword>
<protein>
    <recommendedName>
        <fullName evidence="2">DUF7847 domain-containing protein</fullName>
    </recommendedName>
</protein>
<evidence type="ECO:0000313" key="3">
    <source>
        <dbReference type="EMBL" id="OIR10832.1"/>
    </source>
</evidence>
<dbReference type="AlphaFoldDB" id="A0A1J5T3K3"/>
<feature type="transmembrane region" description="Helical" evidence="1">
    <location>
        <begin position="132"/>
        <end position="155"/>
    </location>
</feature>
<evidence type="ECO:0000259" key="2">
    <source>
        <dbReference type="Pfam" id="PF25231"/>
    </source>
</evidence>
<comment type="caution">
    <text evidence="3">The sequence shown here is derived from an EMBL/GenBank/DDBJ whole genome shotgun (WGS) entry which is preliminary data.</text>
</comment>
<evidence type="ECO:0000256" key="1">
    <source>
        <dbReference type="SAM" id="Phobius"/>
    </source>
</evidence>
<keyword evidence="1" id="KW-0812">Transmembrane</keyword>
<proteinExistence type="predicted"/>
<feature type="transmembrane region" description="Helical" evidence="1">
    <location>
        <begin position="239"/>
        <end position="260"/>
    </location>
</feature>